<accession>A0A7W7ZFC9</accession>
<organism evidence="3 4">
    <name type="scientific">Granulicella aggregans</name>
    <dbReference type="NCBI Taxonomy" id="474949"/>
    <lineage>
        <taxon>Bacteria</taxon>
        <taxon>Pseudomonadati</taxon>
        <taxon>Acidobacteriota</taxon>
        <taxon>Terriglobia</taxon>
        <taxon>Terriglobales</taxon>
        <taxon>Acidobacteriaceae</taxon>
        <taxon>Granulicella</taxon>
    </lineage>
</organism>
<reference evidence="3 4" key="1">
    <citation type="submission" date="2020-08" db="EMBL/GenBank/DDBJ databases">
        <title>Genomic Encyclopedia of Type Strains, Phase IV (KMG-V): Genome sequencing to study the core and pangenomes of soil and plant-associated prokaryotes.</title>
        <authorList>
            <person name="Whitman W."/>
        </authorList>
    </citation>
    <scope>NUCLEOTIDE SEQUENCE [LARGE SCALE GENOMIC DNA]</scope>
    <source>
        <strain evidence="3 4">M8UP14</strain>
    </source>
</reference>
<name>A0A7W7ZFC9_9BACT</name>
<protein>
    <recommendedName>
        <fullName evidence="5">Collagen triple helix repeat protein</fullName>
    </recommendedName>
</protein>
<evidence type="ECO:0000313" key="4">
    <source>
        <dbReference type="Proteomes" id="UP000540989"/>
    </source>
</evidence>
<dbReference type="AlphaFoldDB" id="A0A7W7ZFC9"/>
<sequence>MNSRQITRIAFAYGLLVASTAAAMAQQPVSNVVPKSDATPAVTPAVTTSTSVTTPGGTAGLMPVFTGTSTIGNSIVYQTANGIGIGRFPNATLDIGGTSTFRGSMGVSRAGDATTSAGANSYPILMQSSVYNTSQGKNVLPYFQLMTEPAGNNTATAGATLNFMYYSGVGAAPAESGLYFNGNGVIHFSPSQTFPITQGPAGPAGPVGPAGPKGATGATGPQGPSGTLALPYAASGVGTAKPAFQVTNTGVYSNTAPYLPNGIAGYGGSSGTVNYSSGGTGVLGYGGVATSSSTISTYGGNGVVGIGGVGNPLGTSSSGGFGGEFTGGDGGGGTSPFGGDGVVAFGGSPNGVGLYVYSAGESTQSTAAVFIGAVDVYGNLYKSSGAFKIDDPIDPANKYLVHSFVESPDMMNIYNGNVVTNGSGEAVIIMPDYFEALNRDFRYQLTTVGSFSRAMIASEISNGKFVIRTEQGNVKVSWQVTGVRQDAWANAHRLPNEVEKTEKERGHYIHPELFGHKGEPSINEVLHPAGRTSPLNAQQ</sequence>
<feature type="compositionally biased region" description="Low complexity" evidence="1">
    <location>
        <begin position="39"/>
        <end position="53"/>
    </location>
</feature>
<feature type="region of interest" description="Disordered" evidence="1">
    <location>
        <begin position="519"/>
        <end position="539"/>
    </location>
</feature>
<feature type="region of interest" description="Disordered" evidence="1">
    <location>
        <begin position="32"/>
        <end position="53"/>
    </location>
</feature>
<feature type="compositionally biased region" description="Low complexity" evidence="1">
    <location>
        <begin position="210"/>
        <end position="222"/>
    </location>
</feature>
<evidence type="ECO:0000256" key="1">
    <source>
        <dbReference type="SAM" id="MobiDB-lite"/>
    </source>
</evidence>
<comment type="caution">
    <text evidence="3">The sequence shown here is derived from an EMBL/GenBank/DDBJ whole genome shotgun (WGS) entry which is preliminary data.</text>
</comment>
<proteinExistence type="predicted"/>
<evidence type="ECO:0000313" key="3">
    <source>
        <dbReference type="EMBL" id="MBB5058900.1"/>
    </source>
</evidence>
<evidence type="ECO:0000256" key="2">
    <source>
        <dbReference type="SAM" id="SignalP"/>
    </source>
</evidence>
<feature type="region of interest" description="Disordered" evidence="1">
    <location>
        <begin position="197"/>
        <end position="222"/>
    </location>
</feature>
<feature type="chain" id="PRO_5031440148" description="Collagen triple helix repeat protein" evidence="2">
    <location>
        <begin position="26"/>
        <end position="539"/>
    </location>
</feature>
<gene>
    <name evidence="3" type="ORF">HDF16_003623</name>
</gene>
<dbReference type="EMBL" id="JACHIP010000005">
    <property type="protein sequence ID" value="MBB5058900.1"/>
    <property type="molecule type" value="Genomic_DNA"/>
</dbReference>
<feature type="signal peptide" evidence="2">
    <location>
        <begin position="1"/>
        <end position="25"/>
    </location>
</feature>
<keyword evidence="4" id="KW-1185">Reference proteome</keyword>
<dbReference type="RefSeq" id="WP_184219454.1">
    <property type="nucleotide sequence ID" value="NZ_JACHIP010000005.1"/>
</dbReference>
<dbReference type="Proteomes" id="UP000540989">
    <property type="component" value="Unassembled WGS sequence"/>
</dbReference>
<evidence type="ECO:0008006" key="5">
    <source>
        <dbReference type="Google" id="ProtNLM"/>
    </source>
</evidence>
<keyword evidence="2" id="KW-0732">Signal</keyword>